<dbReference type="InterPro" id="IPR050515">
    <property type="entry name" value="Beta-lactam/transpept"/>
</dbReference>
<dbReference type="RefSeq" id="WP_140928449.1">
    <property type="nucleotide sequence ID" value="NZ_VFSU01000026.1"/>
</dbReference>
<reference evidence="16 17" key="1">
    <citation type="submission" date="2019-06" db="EMBL/GenBank/DDBJ databases">
        <authorList>
            <person name="Lee I."/>
            <person name="Jang G.I."/>
            <person name="Hwang C.Y."/>
        </authorList>
    </citation>
    <scope>NUCLEOTIDE SEQUENCE [LARGE SCALE GENOMIC DNA]</scope>
    <source>
        <strain evidence="16 17">PAMC 28131</strain>
    </source>
</reference>
<organism evidence="16 17">
    <name type="scientific">Sandaracinobacter neustonicus</name>
    <dbReference type="NCBI Taxonomy" id="1715348"/>
    <lineage>
        <taxon>Bacteria</taxon>
        <taxon>Pseudomonadati</taxon>
        <taxon>Pseudomonadota</taxon>
        <taxon>Alphaproteobacteria</taxon>
        <taxon>Sphingomonadales</taxon>
        <taxon>Sphingosinicellaceae</taxon>
        <taxon>Sandaracinobacter</taxon>
    </lineage>
</organism>
<dbReference type="AlphaFoldDB" id="A0A501XJN6"/>
<dbReference type="NCBIfam" id="TIGR03423">
    <property type="entry name" value="pbp2_mrdA"/>
    <property type="match status" value="1"/>
</dbReference>
<dbReference type="SUPFAM" id="SSF56519">
    <property type="entry name" value="Penicillin binding protein dimerisation domain"/>
    <property type="match status" value="1"/>
</dbReference>
<dbReference type="GO" id="GO:0006508">
    <property type="term" value="P:proteolysis"/>
    <property type="evidence" value="ECO:0007669"/>
    <property type="project" value="UniProtKB-KW"/>
</dbReference>
<dbReference type="GO" id="GO:0008658">
    <property type="term" value="F:penicillin binding"/>
    <property type="evidence" value="ECO:0007669"/>
    <property type="project" value="InterPro"/>
</dbReference>
<name>A0A501XJN6_9SPHN</name>
<sequence length="648" mass="69068">MADDGEAGRQFDRRAFFLGSVQVGAGALLIGRMAQLSIAQADKYKVAAEENRVALHLIPPRRGWIVDAAGAAIATNRPAYAVELIPSLAGDFEAALARISTIVPLAPADLARIRDDAKDLPPSAALIIANDIGWDAFAALNLELADMPGLQPLRTYVRHYPDGEAFAHVTGYVGRPTAEQYRETKDPLYMLPGFRIGKDGVERSKDAELRGKPGARRVEVNARGRIVAELDTRPDTPGSTVHLTIDRGLQAFTAARVGNESCSVTVIDVVTGDIKCLLSMPAFDPNVFSNRIPAQLWKDLQADEKKPLLNKTLQGLYVPGSTFKPVTALAALAHGVLPTDPVFCGGSYRYGKAVWHCHKRSGHGTVAMRSGIAKSCNVYFYTMARRVGAQAVADMARTLGLDHKFDIPMPVQRAGEIPDPAWKKERFGKEWTVGDTLNMAIGQGYVVVNPLQLAVMTARIATGRMVEPRMLVGPEPKPFAALPIPAEYLDVVRGGMNDVVNGPGGTARGSMLRVPGVAMGGKTGTAQVRRISGSSRGGANVPWKFRDHALFIGFAPVDNPRYAISVVVEHGIGGSRAAAPIARDVLTYIYDREAAEKQLAGVLEARDRARRAAEAAAAKAEADALAARIAAANPAGAIPAPAAGGPAR</sequence>
<keyword evidence="13" id="KW-0961">Cell wall biogenesis/degradation</keyword>
<comment type="subcellular location">
    <subcellularLocation>
        <location evidence="2">Cell membrane</location>
    </subcellularLocation>
    <subcellularLocation>
        <location evidence="1">Membrane</location>
        <topology evidence="1">Single-pass membrane protein</topology>
    </subcellularLocation>
</comment>
<keyword evidence="8 16" id="KW-0378">Hydrolase</keyword>
<evidence type="ECO:0000256" key="3">
    <source>
        <dbReference type="ARBA" id="ARBA00022475"/>
    </source>
</evidence>
<keyword evidence="9" id="KW-0133">Cell shape</keyword>
<protein>
    <submittedName>
        <fullName evidence="16">Penicillin-binding protein 2</fullName>
        <ecNumber evidence="16">3.4.16.4</ecNumber>
    </submittedName>
</protein>
<dbReference type="Gene3D" id="3.90.1310.10">
    <property type="entry name" value="Penicillin-binding protein 2a (Domain 2)"/>
    <property type="match status" value="1"/>
</dbReference>
<evidence type="ECO:0000256" key="5">
    <source>
        <dbReference type="ARBA" id="ARBA00022645"/>
    </source>
</evidence>
<dbReference type="Proteomes" id="UP000319897">
    <property type="component" value="Unassembled WGS sequence"/>
</dbReference>
<dbReference type="GO" id="GO:0071972">
    <property type="term" value="F:peptidoglycan L,D-transpeptidase activity"/>
    <property type="evidence" value="ECO:0007669"/>
    <property type="project" value="TreeGrafter"/>
</dbReference>
<evidence type="ECO:0000256" key="12">
    <source>
        <dbReference type="ARBA" id="ARBA00023136"/>
    </source>
</evidence>
<keyword evidence="10" id="KW-0573">Peptidoglycan synthesis</keyword>
<dbReference type="GO" id="GO:0009252">
    <property type="term" value="P:peptidoglycan biosynthetic process"/>
    <property type="evidence" value="ECO:0007669"/>
    <property type="project" value="UniProtKB-KW"/>
</dbReference>
<dbReference type="Pfam" id="PF00905">
    <property type="entry name" value="Transpeptidase"/>
    <property type="match status" value="1"/>
</dbReference>
<dbReference type="Gene3D" id="3.30.1390.30">
    <property type="entry name" value="Penicillin-binding protein 2a, domain 3"/>
    <property type="match status" value="1"/>
</dbReference>
<dbReference type="EC" id="3.4.16.4" evidence="16"/>
<evidence type="ECO:0000259" key="14">
    <source>
        <dbReference type="Pfam" id="PF00905"/>
    </source>
</evidence>
<keyword evidence="7" id="KW-0812">Transmembrane</keyword>
<evidence type="ECO:0000256" key="11">
    <source>
        <dbReference type="ARBA" id="ARBA00022989"/>
    </source>
</evidence>
<dbReference type="SUPFAM" id="SSF56601">
    <property type="entry name" value="beta-lactamase/transpeptidase-like"/>
    <property type="match status" value="1"/>
</dbReference>
<dbReference type="GO" id="GO:0009002">
    <property type="term" value="F:serine-type D-Ala-D-Ala carboxypeptidase activity"/>
    <property type="evidence" value="ECO:0007669"/>
    <property type="project" value="UniProtKB-EC"/>
</dbReference>
<evidence type="ECO:0000256" key="6">
    <source>
        <dbReference type="ARBA" id="ARBA00022670"/>
    </source>
</evidence>
<keyword evidence="12" id="KW-0472">Membrane</keyword>
<feature type="domain" description="Penicillin-binding protein dimerisation" evidence="15">
    <location>
        <begin position="58"/>
        <end position="230"/>
    </location>
</feature>
<dbReference type="InterPro" id="IPR005311">
    <property type="entry name" value="PBP_dimer"/>
</dbReference>
<evidence type="ECO:0000259" key="15">
    <source>
        <dbReference type="Pfam" id="PF03717"/>
    </source>
</evidence>
<dbReference type="Gene3D" id="3.40.710.10">
    <property type="entry name" value="DD-peptidase/beta-lactamase superfamily"/>
    <property type="match status" value="1"/>
</dbReference>
<evidence type="ECO:0000256" key="8">
    <source>
        <dbReference type="ARBA" id="ARBA00022801"/>
    </source>
</evidence>
<evidence type="ECO:0000256" key="9">
    <source>
        <dbReference type="ARBA" id="ARBA00022960"/>
    </source>
</evidence>
<evidence type="ECO:0000256" key="4">
    <source>
        <dbReference type="ARBA" id="ARBA00022519"/>
    </source>
</evidence>
<gene>
    <name evidence="16" type="primary">mrdA</name>
    <name evidence="16" type="ORF">FJQ54_10950</name>
</gene>
<proteinExistence type="predicted"/>
<evidence type="ECO:0000256" key="7">
    <source>
        <dbReference type="ARBA" id="ARBA00022692"/>
    </source>
</evidence>
<dbReference type="InterPro" id="IPR017790">
    <property type="entry name" value="Penicillin-binding_protein_2"/>
</dbReference>
<dbReference type="PANTHER" id="PTHR30627:SF2">
    <property type="entry name" value="PEPTIDOGLYCAN D,D-TRANSPEPTIDASE MRDA"/>
    <property type="match status" value="1"/>
</dbReference>
<evidence type="ECO:0000256" key="10">
    <source>
        <dbReference type="ARBA" id="ARBA00022984"/>
    </source>
</evidence>
<dbReference type="GO" id="GO:0005886">
    <property type="term" value="C:plasma membrane"/>
    <property type="evidence" value="ECO:0007669"/>
    <property type="project" value="UniProtKB-SubCell"/>
</dbReference>
<evidence type="ECO:0000313" key="17">
    <source>
        <dbReference type="Proteomes" id="UP000319897"/>
    </source>
</evidence>
<dbReference type="InterPro" id="IPR012338">
    <property type="entry name" value="Beta-lactam/transpept-like"/>
</dbReference>
<evidence type="ECO:0000313" key="16">
    <source>
        <dbReference type="EMBL" id="TPE60513.1"/>
    </source>
</evidence>
<comment type="caution">
    <text evidence="16">The sequence shown here is derived from an EMBL/GenBank/DDBJ whole genome shotgun (WGS) entry which is preliminary data.</text>
</comment>
<evidence type="ECO:0000256" key="2">
    <source>
        <dbReference type="ARBA" id="ARBA00004236"/>
    </source>
</evidence>
<dbReference type="Pfam" id="PF03717">
    <property type="entry name" value="PBP_dimer"/>
    <property type="match status" value="1"/>
</dbReference>
<dbReference type="EMBL" id="VFSU01000026">
    <property type="protein sequence ID" value="TPE60513.1"/>
    <property type="molecule type" value="Genomic_DNA"/>
</dbReference>
<evidence type="ECO:0000256" key="1">
    <source>
        <dbReference type="ARBA" id="ARBA00004167"/>
    </source>
</evidence>
<accession>A0A501XJN6</accession>
<dbReference type="InterPro" id="IPR036138">
    <property type="entry name" value="PBP_dimer_sf"/>
</dbReference>
<feature type="domain" description="Penicillin-binding protein transpeptidase" evidence="14">
    <location>
        <begin position="263"/>
        <end position="586"/>
    </location>
</feature>
<evidence type="ECO:0000256" key="13">
    <source>
        <dbReference type="ARBA" id="ARBA00023316"/>
    </source>
</evidence>
<dbReference type="OrthoDB" id="9766847at2"/>
<keyword evidence="6" id="KW-0645">Protease</keyword>
<dbReference type="GO" id="GO:0008360">
    <property type="term" value="P:regulation of cell shape"/>
    <property type="evidence" value="ECO:0007669"/>
    <property type="project" value="UniProtKB-KW"/>
</dbReference>
<dbReference type="PANTHER" id="PTHR30627">
    <property type="entry name" value="PEPTIDOGLYCAN D,D-TRANSPEPTIDASE"/>
    <property type="match status" value="1"/>
</dbReference>
<dbReference type="GO" id="GO:0071555">
    <property type="term" value="P:cell wall organization"/>
    <property type="evidence" value="ECO:0007669"/>
    <property type="project" value="UniProtKB-KW"/>
</dbReference>
<keyword evidence="17" id="KW-1185">Reference proteome</keyword>
<keyword evidence="3" id="KW-1003">Cell membrane</keyword>
<dbReference type="InterPro" id="IPR001460">
    <property type="entry name" value="PCN-bd_Tpept"/>
</dbReference>
<keyword evidence="5 16" id="KW-0121">Carboxypeptidase</keyword>
<keyword evidence="4" id="KW-0997">Cell inner membrane</keyword>
<keyword evidence="11" id="KW-1133">Transmembrane helix</keyword>